<keyword evidence="4" id="KW-1185">Reference proteome</keyword>
<gene>
    <name evidence="3" type="ORF">BET10_03700</name>
</gene>
<dbReference type="GO" id="GO:0005737">
    <property type="term" value="C:cytoplasm"/>
    <property type="evidence" value="ECO:0007669"/>
    <property type="project" value="TreeGrafter"/>
</dbReference>
<dbReference type="EMBL" id="MKJU01000006">
    <property type="protein sequence ID" value="OHU92574.1"/>
    <property type="molecule type" value="Genomic_DNA"/>
</dbReference>
<dbReference type="InterPro" id="IPR042099">
    <property type="entry name" value="ANL_N_sf"/>
</dbReference>
<organism evidence="3 4">
    <name type="scientific">Pseudoalteromonas amylolytica</name>
    <dbReference type="NCBI Taxonomy" id="1859457"/>
    <lineage>
        <taxon>Bacteria</taxon>
        <taxon>Pseudomonadati</taxon>
        <taxon>Pseudomonadota</taxon>
        <taxon>Gammaproteobacteria</taxon>
        <taxon>Alteromonadales</taxon>
        <taxon>Pseudoalteromonadaceae</taxon>
        <taxon>Pseudoalteromonas</taxon>
    </lineage>
</organism>
<dbReference type="Pfam" id="PF00668">
    <property type="entry name" value="Condensation"/>
    <property type="match status" value="1"/>
</dbReference>
<dbReference type="InterPro" id="IPR023213">
    <property type="entry name" value="CAT-like_dom_sf"/>
</dbReference>
<dbReference type="SUPFAM" id="SSF56801">
    <property type="entry name" value="Acetyl-CoA synthetase-like"/>
    <property type="match status" value="2"/>
</dbReference>
<dbReference type="InterPro" id="IPR045851">
    <property type="entry name" value="AMP-bd_C_sf"/>
</dbReference>
<protein>
    <recommendedName>
        <fullName evidence="2">Carrier domain-containing protein</fullName>
    </recommendedName>
</protein>
<dbReference type="InterPro" id="IPR020459">
    <property type="entry name" value="AMP-binding"/>
</dbReference>
<dbReference type="SUPFAM" id="SSF51679">
    <property type="entry name" value="Bacterial luciferase-like"/>
    <property type="match status" value="1"/>
</dbReference>
<dbReference type="InterPro" id="IPR009081">
    <property type="entry name" value="PP-bd_ACP"/>
</dbReference>
<dbReference type="GO" id="GO:0043041">
    <property type="term" value="P:amino acid activation for nonribosomal peptide biosynthetic process"/>
    <property type="evidence" value="ECO:0007669"/>
    <property type="project" value="TreeGrafter"/>
</dbReference>
<dbReference type="Pfam" id="PF00296">
    <property type="entry name" value="Bac_luciferase"/>
    <property type="match status" value="1"/>
</dbReference>
<feature type="compositionally biased region" description="Basic residues" evidence="1">
    <location>
        <begin position="1472"/>
        <end position="1481"/>
    </location>
</feature>
<dbReference type="PIRSF" id="PIRSF001617">
    <property type="entry name" value="Alpha-AR"/>
    <property type="match status" value="1"/>
</dbReference>
<dbReference type="PANTHER" id="PTHR45527:SF1">
    <property type="entry name" value="FATTY ACID SYNTHASE"/>
    <property type="match status" value="1"/>
</dbReference>
<dbReference type="InterPro" id="IPR036661">
    <property type="entry name" value="Luciferase-like_sf"/>
</dbReference>
<dbReference type="FunFam" id="3.40.50.980:FF:000001">
    <property type="entry name" value="Non-ribosomal peptide synthetase"/>
    <property type="match status" value="1"/>
</dbReference>
<dbReference type="Gene3D" id="1.10.10.1830">
    <property type="entry name" value="Non-ribosomal peptide synthase, adenylation domain"/>
    <property type="match status" value="1"/>
</dbReference>
<dbReference type="STRING" id="1859457.BET10_03700"/>
<dbReference type="PROSITE" id="PS50075">
    <property type="entry name" value="CARRIER"/>
    <property type="match status" value="1"/>
</dbReference>
<dbReference type="Pfam" id="PF18563">
    <property type="entry name" value="TubC_N"/>
    <property type="match status" value="1"/>
</dbReference>
<dbReference type="GO" id="GO:0044550">
    <property type="term" value="P:secondary metabolite biosynthetic process"/>
    <property type="evidence" value="ECO:0007669"/>
    <property type="project" value="TreeGrafter"/>
</dbReference>
<evidence type="ECO:0000313" key="4">
    <source>
        <dbReference type="Proteomes" id="UP000179786"/>
    </source>
</evidence>
<name>A0A1S1N1U9_9GAMM</name>
<dbReference type="Gene3D" id="3.30.559.10">
    <property type="entry name" value="Chloramphenicol acetyltransferase-like domain"/>
    <property type="match status" value="1"/>
</dbReference>
<comment type="caution">
    <text evidence="3">The sequence shown here is derived from an EMBL/GenBank/DDBJ whole genome shotgun (WGS) entry which is preliminary data.</text>
</comment>
<reference evidence="3 4" key="1">
    <citation type="submission" date="2016-09" db="EMBL/GenBank/DDBJ databases">
        <title>Pseudoalteromonas amylolytica sp. nov., isolated from the surface seawater.</title>
        <authorList>
            <person name="Wu Y.-H."/>
            <person name="Cheng H."/>
            <person name="Jin X.-B."/>
            <person name="Wang C.-S."/>
            <person name="Xu X.-W."/>
        </authorList>
    </citation>
    <scope>NUCLEOTIDE SEQUENCE [LARGE SCALE GENOMIC DNA]</scope>
    <source>
        <strain evidence="3 4">JW1</strain>
    </source>
</reference>
<sequence>MSINQLLNELTQRGIKLWVEGDKLRFKGPSDGLDDALKEKLVAFKPELMNLLSRQAQSAASKSNNELVIDKSALSFTQQRLLFMNDMLGASASYNLPSAYRLEGQVDVARLKQAWQQLTQRHEALRTAFVKQEGEYKAQVQDAVQVHFIVEDCTQDAARVEQVKQMATNHVFDLSNGPLAVMTLIQTGPASHILLLNMHHIVTDGWSNGVLWRDFWRLYHGDDSLAESPVAASYADFVAWQMDWLQSPQFEQQQQFWLQYLQDANTSLDLPLDFARPATPDYCGKVVPFELSADTADKLARFNQRHGSSAFITLLSSLFLLLGKYTGQTDICIGTSVANRKKTDWESVIGFFSNVIVLRGQLENEQSLAQLTLAVRDSVLNAFEHQDFPFEKIVEKLHPERSLSTNPLFQVMFNYEQEEAGDNTSEADLAINAEALTQEVSKFDLTVTVKRQGDKLYGGIEYATALFKHDTVERLAQLYSQVLSQLLDNDAQRYADLSPLSEDVQQHILSDFNGPDLEFDRHTTIEQVITAKALEMGDAQALQDHQQSLSYNELMQRVSVMTQSLLSHGVKKGQFVGIALDRSVSMVVAMLAVMRCGAAYIPIDVNFPATRKQQICDDAQPACVITAQKDEVEVYWSCPTLALSDVDWQALPSNIEAMRPEVDGEDLAYMIYTSGSTGKPKGVMVSHANAINLFCGLDQSLAKTFDKVEGQPVFRALTSISFDISVLELFWTLANGFKVIIEQDHFTSLAQQSTAKRKTTQINQAAKALDFSMFYFASDQTTEQGKYRLLTEGAKFADNSGMSAVWIPERHFHEFGGQFANPSVAAAAVSMITNNIEIRSGSCVLPLHDPIRVAEEWSMVDNLSNGRAAMAVASGWHFNDFVLQPDNFAERHQKLKEGIETVRHLWQGGEITRINGKGTESQIKIHPKPIRKALPMWITAAANPETFRYAGEIGANVLTHFLGQSREELAEKIAIYRQAREEHGFDPKAGKVTLMLHTFLSDDHDAAMKSIETPFKNYLRTSLNLLLPVAEKTGLDTKEDLEAVVEAGFQRYAKHSALFGSPESNIEMLNELGNIGVDEIGCLIDFGVKEDEVIDSFTHIKRLMSMLRNSSDNSVALSNDEATHIQCTPSYAQLLLESESTRASLSNIQGFLVGGEALTADLAQQIQQVIPGKLFNMYGPTETTVWSAVSEVQGKDVSIGLPIANTQMYVLDKALKPVPFGVAGDLYIAGDGVTKGYWCRPELTKEQFILNPFSDSGKHDLYRTGDVVRRNPNGTLTFVGRADNQVKVRGYRIELDEITKRLNDQADVAQAFVRVHRAEGQEAKILAYVLPQLGQTISREALMTALGASLPDYMMPSALFVLEQLPYTPNGKVDIKALPTQIQASPAKLVPVANDTEFKMAEIWKALLNLEQVSTKESFFELGGHSLLLGKMQQQIKAVFDVTIELVDLFKYPSISALAERISAEKGSSQQHTKRSGRKVNRSSINHFRNNMRQRNQRGK</sequence>
<dbReference type="InterPro" id="IPR024011">
    <property type="entry name" value="Biosynth_lucif-like_mOase_dom"/>
</dbReference>
<dbReference type="OrthoDB" id="9803665at2"/>
<dbReference type="InterPro" id="IPR000873">
    <property type="entry name" value="AMP-dep_synth/lig_dom"/>
</dbReference>
<dbReference type="InterPro" id="IPR020845">
    <property type="entry name" value="AMP-binding_CS"/>
</dbReference>
<evidence type="ECO:0000313" key="3">
    <source>
        <dbReference type="EMBL" id="OHU92574.1"/>
    </source>
</evidence>
<feature type="compositionally biased region" description="Basic residues" evidence="1">
    <location>
        <begin position="1490"/>
        <end position="1500"/>
    </location>
</feature>
<dbReference type="Gene3D" id="3.20.20.30">
    <property type="entry name" value="Luciferase-like domain"/>
    <property type="match status" value="1"/>
</dbReference>
<proteinExistence type="predicted"/>
<dbReference type="Pfam" id="PF00550">
    <property type="entry name" value="PP-binding"/>
    <property type="match status" value="1"/>
</dbReference>
<dbReference type="Proteomes" id="UP000179786">
    <property type="component" value="Unassembled WGS sequence"/>
</dbReference>
<dbReference type="InterPro" id="IPR041464">
    <property type="entry name" value="TubC_N"/>
</dbReference>
<dbReference type="InterPro" id="IPR001242">
    <property type="entry name" value="Condensation_dom"/>
</dbReference>
<dbReference type="SUPFAM" id="SSF52777">
    <property type="entry name" value="CoA-dependent acyltransferases"/>
    <property type="match status" value="2"/>
</dbReference>
<dbReference type="PANTHER" id="PTHR45527">
    <property type="entry name" value="NONRIBOSOMAL PEPTIDE SYNTHETASE"/>
    <property type="match status" value="1"/>
</dbReference>
<dbReference type="InterPro" id="IPR036736">
    <property type="entry name" value="ACP-like_sf"/>
</dbReference>
<feature type="domain" description="Carrier" evidence="2">
    <location>
        <begin position="1391"/>
        <end position="1466"/>
    </location>
</feature>
<accession>A0A1S1N1U9</accession>
<dbReference type="Gene3D" id="3.30.300.30">
    <property type="match status" value="1"/>
</dbReference>
<dbReference type="GO" id="GO:0016705">
    <property type="term" value="F:oxidoreductase activity, acting on paired donors, with incorporation or reduction of molecular oxygen"/>
    <property type="evidence" value="ECO:0007669"/>
    <property type="project" value="InterPro"/>
</dbReference>
<dbReference type="Gene3D" id="3.30.559.30">
    <property type="entry name" value="Nonribosomal peptide synthetase, condensation domain"/>
    <property type="match status" value="1"/>
</dbReference>
<dbReference type="PRINTS" id="PR00154">
    <property type="entry name" value="AMPBINDING"/>
</dbReference>
<dbReference type="Gene3D" id="1.10.1200.10">
    <property type="entry name" value="ACP-like"/>
    <property type="match status" value="1"/>
</dbReference>
<dbReference type="SUPFAM" id="SSF47336">
    <property type="entry name" value="ACP-like"/>
    <property type="match status" value="1"/>
</dbReference>
<evidence type="ECO:0000259" key="2">
    <source>
        <dbReference type="PROSITE" id="PS50075"/>
    </source>
</evidence>
<dbReference type="InterPro" id="IPR011251">
    <property type="entry name" value="Luciferase-like_dom"/>
</dbReference>
<feature type="region of interest" description="Disordered" evidence="1">
    <location>
        <begin position="1463"/>
        <end position="1500"/>
    </location>
</feature>
<dbReference type="Pfam" id="PF00501">
    <property type="entry name" value="AMP-binding"/>
    <property type="match status" value="2"/>
</dbReference>
<dbReference type="Gene3D" id="3.40.50.12780">
    <property type="entry name" value="N-terminal domain of ligase-like"/>
    <property type="match status" value="2"/>
</dbReference>
<dbReference type="InterPro" id="IPR044894">
    <property type="entry name" value="TubC_N_sf"/>
</dbReference>
<evidence type="ECO:0000256" key="1">
    <source>
        <dbReference type="SAM" id="MobiDB-lite"/>
    </source>
</evidence>
<dbReference type="NCBIfam" id="TIGR04020">
    <property type="entry name" value="seco_metab_LLM"/>
    <property type="match status" value="1"/>
</dbReference>
<dbReference type="PROSITE" id="PS00455">
    <property type="entry name" value="AMP_BINDING"/>
    <property type="match status" value="1"/>
</dbReference>
<dbReference type="GO" id="GO:0031177">
    <property type="term" value="F:phosphopantetheine binding"/>
    <property type="evidence" value="ECO:0007669"/>
    <property type="project" value="TreeGrafter"/>
</dbReference>
<dbReference type="RefSeq" id="WP_070983134.1">
    <property type="nucleotide sequence ID" value="NZ_MKJU01000006.1"/>
</dbReference>
<dbReference type="CDD" id="cd19531">
    <property type="entry name" value="LCL_NRPS-like"/>
    <property type="match status" value="1"/>
</dbReference>